<evidence type="ECO:0000313" key="5">
    <source>
        <dbReference type="EMBL" id="CAJ1386671.1"/>
    </source>
</evidence>
<dbReference type="EMBL" id="CAUJNA010001400">
    <property type="protein sequence ID" value="CAJ1386671.1"/>
    <property type="molecule type" value="Genomic_DNA"/>
</dbReference>
<comment type="subcellular location">
    <subcellularLocation>
        <location evidence="1">Plastid</location>
        <location evidence="1">Chloroplast</location>
    </subcellularLocation>
</comment>
<evidence type="ECO:0000256" key="2">
    <source>
        <dbReference type="ARBA" id="ARBA00022528"/>
    </source>
</evidence>
<keyword evidence="6" id="KW-1185">Reference proteome</keyword>
<dbReference type="GO" id="GO:0009507">
    <property type="term" value="C:chloroplast"/>
    <property type="evidence" value="ECO:0007669"/>
    <property type="project" value="UniProtKB-SubCell"/>
</dbReference>
<dbReference type="SUPFAM" id="SSF103511">
    <property type="entry name" value="Chlorophyll a-b binding protein"/>
    <property type="match status" value="6"/>
</dbReference>
<dbReference type="AlphaFoldDB" id="A0AA36MUM9"/>
<keyword evidence="4" id="KW-0934">Plastid</keyword>
<gene>
    <name evidence="5" type="ORF">EVOR1521_LOCUS12908</name>
</gene>
<evidence type="ECO:0000256" key="3">
    <source>
        <dbReference type="ARBA" id="ARBA00022531"/>
    </source>
</evidence>
<dbReference type="PANTHER" id="PTHR21649">
    <property type="entry name" value="CHLOROPHYLL A/B BINDING PROTEIN"/>
    <property type="match status" value="1"/>
</dbReference>
<organism evidence="5 6">
    <name type="scientific">Effrenium voratum</name>
    <dbReference type="NCBI Taxonomy" id="2562239"/>
    <lineage>
        <taxon>Eukaryota</taxon>
        <taxon>Sar</taxon>
        <taxon>Alveolata</taxon>
        <taxon>Dinophyceae</taxon>
        <taxon>Suessiales</taxon>
        <taxon>Symbiodiniaceae</taxon>
        <taxon>Effrenium</taxon>
    </lineage>
</organism>
<evidence type="ECO:0000256" key="4">
    <source>
        <dbReference type="ARBA" id="ARBA00022640"/>
    </source>
</evidence>
<sequence>MAPASSRFLGTGVALGLASAFVAPGARPQEPRQPAQARVASAPAVSATGTLATLAAASVTLAAFGKKTQLKSTVAKEVADVPPLFQPSEQFGATEPLGFFDPLGFTAVGDERGFRKLQVSEIKHGRVAMMASIGLVGQHFLKLPGFEQSPPGSDREPGNYGDPFGVNMYNDEMRMKELNNGRMAMISVLGIFAAEIATGKDAMQQFGLPALGGQVAASSSASRSSFAGRTSSRVAAQQSILRRAEAVVEDVPPLFQPSEQFGATEPLGFFDPLGFTAVGDERGFRKLQVSEIKHGRVAMVASIGLVGQHFLKLPGFEQSPAGFSVMGRGEGVLGFFGIFLLCGLLELAWREEPGSDREPGNYGDPFGVNMYNDEMRMKELNNGRMAMISVLGIFAAEIATGKDAMQQFGLPALGGQVASSSSASRSSFAGRTSSRVAAQQSILRRAEAVVEDVPPLFQPSEQFGATEPLGFFDPLGFTAVGDERGFRKLQVSEIKHGRVAMMASIGLVGQHFLKLPGFEQSPAGFSVMGRGEGVLGFFGIFLLCGLLELAWREEPGSDREPGNYGDPFGVNMYNDEMRMKELNNGRMAMISVLGIFAAEIATGKDAMQQFGLPALGGQVASSSSASRSSFAGRTSSRVAAQQSILRRAEAVVEDVPPLFQPSEQFGATEPLGFFDPLGFTAVGDERGFRKLQVSEIKHGRVAMMASIGLVGQHFLKLPGFEQSPAGFSVMGRGEGVLGFFGIFLLCGLLELAWREEPGSDREPGNYGDPFGVNMYNDEMRMKELNNGRMAMISVLGIFAAEIATGKDAMQQFGLPALGGQVASSSSASRSSFAGRTSSRVAAQQSILRRAEAVVEDVPPLFQPSEQFGATEPLGFFDPLGFTAVGDERGFRKLQVSEIKHGRVAMMASIGLVGQHFLKLPGFEQSPAGFSVMGRGEGVLGFFGIFLLCGLLELAWREEPGSDREPGNYGDPFGVNLYNDEMRMKELNNGRMAMISVLGIFAAEIATGKDAMQQFGLPALGGQVASSSSASRSSFAGRTSSRVAAQQSILRRAEAVVEDVPPLFQPSEQFGATEPLGFFDPLGFTAVGDERGFRKLQVSEIKHGRVAMMASIGLVGQHFLKLPGFEQSPAGFSVMGRGEGVLGFFGIFLLCGLLELAWREEPGSDREPGNYGDPFGVNMYNDEMRMKELNNGRMAMISVLGIFAAEIATGKDAIQQFGF</sequence>
<dbReference type="Gene3D" id="1.10.3460.10">
    <property type="entry name" value="Chlorophyll a/b binding protein domain"/>
    <property type="match status" value="7"/>
</dbReference>
<evidence type="ECO:0000256" key="1">
    <source>
        <dbReference type="ARBA" id="ARBA00004229"/>
    </source>
</evidence>
<dbReference type="GO" id="GO:0016020">
    <property type="term" value="C:membrane"/>
    <property type="evidence" value="ECO:0007669"/>
    <property type="project" value="InterPro"/>
</dbReference>
<name>A0AA36MUM9_9DINO</name>
<dbReference type="InterPro" id="IPR001344">
    <property type="entry name" value="Chloro_AB-bd_pln"/>
</dbReference>
<proteinExistence type="predicted"/>
<keyword evidence="3" id="KW-0602">Photosynthesis</keyword>
<reference evidence="5" key="1">
    <citation type="submission" date="2023-08" db="EMBL/GenBank/DDBJ databases">
        <authorList>
            <person name="Chen Y."/>
            <person name="Shah S."/>
            <person name="Dougan E. K."/>
            <person name="Thang M."/>
            <person name="Chan C."/>
        </authorList>
    </citation>
    <scope>NUCLEOTIDE SEQUENCE</scope>
</reference>
<evidence type="ECO:0000313" key="6">
    <source>
        <dbReference type="Proteomes" id="UP001178507"/>
    </source>
</evidence>
<dbReference type="Pfam" id="PF00504">
    <property type="entry name" value="Chloroa_b-bind"/>
    <property type="match status" value="7"/>
</dbReference>
<keyword evidence="2" id="KW-0150">Chloroplast</keyword>
<accession>A0AA36MUM9</accession>
<dbReference type="InterPro" id="IPR022796">
    <property type="entry name" value="Chloroa_b-bind"/>
</dbReference>
<protein>
    <submittedName>
        <fullName evidence="5">Uncharacterized protein</fullName>
    </submittedName>
</protein>
<dbReference type="Proteomes" id="UP001178507">
    <property type="component" value="Unassembled WGS sequence"/>
</dbReference>
<dbReference type="GO" id="GO:0009765">
    <property type="term" value="P:photosynthesis, light harvesting"/>
    <property type="evidence" value="ECO:0007669"/>
    <property type="project" value="InterPro"/>
</dbReference>
<comment type="caution">
    <text evidence="5">The sequence shown here is derived from an EMBL/GenBank/DDBJ whole genome shotgun (WGS) entry which is preliminary data.</text>
</comment>